<protein>
    <recommendedName>
        <fullName evidence="4">CBM-cenC domain-containing protein</fullName>
    </recommendedName>
</protein>
<evidence type="ECO:0008006" key="4">
    <source>
        <dbReference type="Google" id="ProtNLM"/>
    </source>
</evidence>
<sequence>MKRLTFKKLRFGMMAVLLSCFMMAPVIRQDEVQAAGIPLSVPGTANLTFEAAVTDPAVVPGWSTYSFYGVDTASVSTEQVYAGSKSMKFVDSSSSASLARISQRFAITPESTYTVSAFAYLEDLVATNSGVIQMWLILYKPSSPSGPDIIQKTEITETAANVGKWINMSATRYAPAGYTEAAILFYSPLSNKTTAYIDEVSIGRTLPNAGFEEELGTSWTVSGAEVSTELEGKRTLKLMDASTSNISSAESSPLPITGNTRVGALARVYYDYATPIRMKLKFITSGGTVTGTEPVKYSGATDEWGSISISANAPANAAFVSVYLETVTSDYSTSYIDDVTLSLPIEYDLGVPITNDFIETAVFGRAQCPVTEQCDLLYAGVSGYPSKLVVYDAHSGELLESRELANTEAVWDMTVASDNSVYIGTANKKRLFRYIPGSYSGGNFTNGTLNEITLETGMEIIWAVAAGSNGSIYGGTSNSGKAFRYDANGTKTNLNGDAPIVADQIVRSIAYASDSEIYMGVGGSAGQVIRFNPTSSGPHPNILPNSATTRYVMGLDYVQYGGLKRVFAKLGSGSTVVLDPAELNLNLPPIATLTGIDSEGISKPYPGGDNVYYTKGNHLYRYDLEANAEAPVGDVGGSARGFAYLKDGSDTYLYAALSSGRILKFNSPSIDIDTSFVLLKAPSKIRSLANGSANKIYAGGFMGGMGVYDANTGLKDLHAFDDQAENITVMGQDLYLGIYPGALIKKYYTADSWNPPTNPATKYQDLTALDQDRPFGMLAVPGLNKLYVGTVPKSEENGGVFSAYRLSDNSVVHHTNIVPDQSVISLAYYPDNNKVFGGTSIHGGIGSTPPSADARVFVANAATDAKITDFVPVIGRKVISDLMVVGDTIWGLAEGGGATPAKGDLFTINPINHTVTAVYADKFDSLAGVSWQGGKMAVGNDGNVYVSIGGKLYAVNIETKAATVVAAGGVTLLTQDQDGDLYYVKNDTKLFKYDK</sequence>
<dbReference type="Proteomes" id="UP001596105">
    <property type="component" value="Unassembled WGS sequence"/>
</dbReference>
<feature type="chain" id="PRO_5047304085" description="CBM-cenC domain-containing protein" evidence="1">
    <location>
        <begin position="25"/>
        <end position="995"/>
    </location>
</feature>
<comment type="caution">
    <text evidence="2">The sequence shown here is derived from an EMBL/GenBank/DDBJ whole genome shotgun (WGS) entry which is preliminary data.</text>
</comment>
<dbReference type="SUPFAM" id="SSF49785">
    <property type="entry name" value="Galactose-binding domain-like"/>
    <property type="match status" value="1"/>
</dbReference>
<keyword evidence="1" id="KW-0732">Signal</keyword>
<evidence type="ECO:0000313" key="2">
    <source>
        <dbReference type="EMBL" id="MFC5471192.1"/>
    </source>
</evidence>
<feature type="signal peptide" evidence="1">
    <location>
        <begin position="1"/>
        <end position="24"/>
    </location>
</feature>
<dbReference type="InterPro" id="IPR008979">
    <property type="entry name" value="Galactose-bd-like_sf"/>
</dbReference>
<evidence type="ECO:0000256" key="1">
    <source>
        <dbReference type="SAM" id="SignalP"/>
    </source>
</evidence>
<keyword evidence="3" id="KW-1185">Reference proteome</keyword>
<organism evidence="2 3">
    <name type="scientific">Cohnella suwonensis</name>
    <dbReference type="NCBI Taxonomy" id="696072"/>
    <lineage>
        <taxon>Bacteria</taxon>
        <taxon>Bacillati</taxon>
        <taxon>Bacillota</taxon>
        <taxon>Bacilli</taxon>
        <taxon>Bacillales</taxon>
        <taxon>Paenibacillaceae</taxon>
        <taxon>Cohnella</taxon>
    </lineage>
</organism>
<dbReference type="EMBL" id="JBHSMH010000090">
    <property type="protein sequence ID" value="MFC5471192.1"/>
    <property type="molecule type" value="Genomic_DNA"/>
</dbReference>
<accession>A0ABW0M241</accession>
<proteinExistence type="predicted"/>
<evidence type="ECO:0000313" key="3">
    <source>
        <dbReference type="Proteomes" id="UP001596105"/>
    </source>
</evidence>
<name>A0ABW0M241_9BACL</name>
<dbReference type="SUPFAM" id="SSF101898">
    <property type="entry name" value="NHL repeat"/>
    <property type="match status" value="1"/>
</dbReference>
<dbReference type="InterPro" id="IPR015943">
    <property type="entry name" value="WD40/YVTN_repeat-like_dom_sf"/>
</dbReference>
<dbReference type="Gene3D" id="2.130.10.10">
    <property type="entry name" value="YVTN repeat-like/Quinoprotein amine dehydrogenase"/>
    <property type="match status" value="1"/>
</dbReference>
<gene>
    <name evidence="2" type="ORF">ACFPPD_21115</name>
</gene>
<dbReference type="SUPFAM" id="SSF69322">
    <property type="entry name" value="Tricorn protease domain 2"/>
    <property type="match status" value="1"/>
</dbReference>
<reference evidence="3" key="1">
    <citation type="journal article" date="2019" name="Int. J. Syst. Evol. Microbiol.">
        <title>The Global Catalogue of Microorganisms (GCM) 10K type strain sequencing project: providing services to taxonomists for standard genome sequencing and annotation.</title>
        <authorList>
            <consortium name="The Broad Institute Genomics Platform"/>
            <consortium name="The Broad Institute Genome Sequencing Center for Infectious Disease"/>
            <person name="Wu L."/>
            <person name="Ma J."/>
        </authorList>
    </citation>
    <scope>NUCLEOTIDE SEQUENCE [LARGE SCALE GENOMIC DNA]</scope>
    <source>
        <strain evidence="3">CCUG 57113</strain>
    </source>
</reference>
<dbReference type="RefSeq" id="WP_209746225.1">
    <property type="nucleotide sequence ID" value="NZ_JBHSMH010000090.1"/>
</dbReference>
<dbReference type="Gene3D" id="2.60.120.260">
    <property type="entry name" value="Galactose-binding domain-like"/>
    <property type="match status" value="2"/>
</dbReference>